<evidence type="ECO:0000256" key="3">
    <source>
        <dbReference type="ARBA" id="ARBA00023235"/>
    </source>
</evidence>
<feature type="binding site" evidence="7">
    <location>
        <position position="251"/>
    </location>
    <ligand>
        <name>beta-D-galactose</name>
        <dbReference type="ChEBI" id="CHEBI:27667"/>
    </ligand>
</feature>
<dbReference type="AlphaFoldDB" id="C0C629"/>
<evidence type="ECO:0000256" key="7">
    <source>
        <dbReference type="PIRSR" id="PIRSR005096-2"/>
    </source>
</evidence>
<evidence type="ECO:0000256" key="6">
    <source>
        <dbReference type="PIRSR" id="PIRSR005096-1"/>
    </source>
</evidence>
<dbReference type="RefSeq" id="WP_006444912.1">
    <property type="nucleotide sequence ID" value="NZ_CP036524.1"/>
</dbReference>
<dbReference type="GO" id="GO:0004034">
    <property type="term" value="F:aldose 1-epimerase activity"/>
    <property type="evidence" value="ECO:0007669"/>
    <property type="project" value="UniProtKB-EC"/>
</dbReference>
<dbReference type="CDD" id="cd09019">
    <property type="entry name" value="galactose_mutarotase_like"/>
    <property type="match status" value="1"/>
</dbReference>
<sequence>MKDIKVESFGKLAGGQEAFLYTMTNKNGMRIKVTDFGAAAEAVLLPQRSGKHRDVLLGFDSAAGYENTGLYLGATIGRYAGQIRGGSFWLNGEQYHLPVNDHENTLHGGARGFDKHCFTAVPDEENNRVAFHAFIEDGEEGFPGNLEVESSYELTDDDEIIMVHTARTDKDTVLNMTNHSYYNLDGHTGGSIEDHRLKIYSDQFLELAGDCCPNGNVLAAAGTPMDFHDMTRIGERIGQPYPQLIISGGYDHNWNITGPAGRLKKVAELESSRGDVRMEMFSDLPGLQFYSGNYLDGSEKGKEGCAYNFRGGLCLEPQYYPAAPNYRQFPPAVLRKNETYRHTIKVKFTYD</sequence>
<evidence type="ECO:0000256" key="5">
    <source>
        <dbReference type="PIRNR" id="PIRNR005096"/>
    </source>
</evidence>
<dbReference type="STRING" id="553973.CLOHYLEM_07566"/>
<dbReference type="GO" id="GO:0030246">
    <property type="term" value="F:carbohydrate binding"/>
    <property type="evidence" value="ECO:0007669"/>
    <property type="project" value="InterPro"/>
</dbReference>
<comment type="similarity">
    <text evidence="2 5">Belongs to the aldose epimerase family.</text>
</comment>
<name>C0C629_9FIRM</name>
<dbReference type="SUPFAM" id="SSF74650">
    <property type="entry name" value="Galactose mutarotase-like"/>
    <property type="match status" value="1"/>
</dbReference>
<organism evidence="9 10">
    <name type="scientific">[Clostridium] hylemonae DSM 15053</name>
    <dbReference type="NCBI Taxonomy" id="553973"/>
    <lineage>
        <taxon>Bacteria</taxon>
        <taxon>Bacillati</taxon>
        <taxon>Bacillota</taxon>
        <taxon>Clostridia</taxon>
        <taxon>Lachnospirales</taxon>
        <taxon>Lachnospiraceae</taxon>
    </lineage>
</organism>
<dbReference type="InterPro" id="IPR008183">
    <property type="entry name" value="Aldose_1/G6P_1-epimerase"/>
</dbReference>
<evidence type="ECO:0000256" key="4">
    <source>
        <dbReference type="ARBA" id="ARBA00023277"/>
    </source>
</evidence>
<evidence type="ECO:0000256" key="1">
    <source>
        <dbReference type="ARBA" id="ARBA00005028"/>
    </source>
</evidence>
<dbReference type="InterPro" id="IPR011013">
    <property type="entry name" value="Gal_mutarotase_sf_dom"/>
</dbReference>
<gene>
    <name evidence="9" type="ORF">CLOHYLEM_07566</name>
</gene>
<dbReference type="PANTHER" id="PTHR10091:SF0">
    <property type="entry name" value="GALACTOSE MUTAROTASE"/>
    <property type="match status" value="1"/>
</dbReference>
<feature type="active site" description="Proton acceptor" evidence="6">
    <location>
        <position position="316"/>
    </location>
</feature>
<dbReference type="InterPro" id="IPR047215">
    <property type="entry name" value="Galactose_mutarotase-like"/>
</dbReference>
<feature type="binding site" evidence="8">
    <location>
        <begin position="179"/>
        <end position="181"/>
    </location>
    <ligand>
        <name>beta-D-galactose</name>
        <dbReference type="ChEBI" id="CHEBI:27667"/>
    </ligand>
</feature>
<dbReference type="eggNOG" id="COG2017">
    <property type="taxonomic scope" value="Bacteria"/>
</dbReference>
<reference evidence="9" key="2">
    <citation type="submission" date="2013-06" db="EMBL/GenBank/DDBJ databases">
        <title>Draft genome sequence of Clostridium hylemonae (DSM 15053).</title>
        <authorList>
            <person name="Sudarsanam P."/>
            <person name="Ley R."/>
            <person name="Guruge J."/>
            <person name="Turnbaugh P.J."/>
            <person name="Mahowald M."/>
            <person name="Liep D."/>
            <person name="Gordon J."/>
        </authorList>
    </citation>
    <scope>NUCLEOTIDE SEQUENCE</scope>
    <source>
        <strain evidence="9">DSM 15053</strain>
    </source>
</reference>
<dbReference type="GO" id="GO:0005737">
    <property type="term" value="C:cytoplasm"/>
    <property type="evidence" value="ECO:0007669"/>
    <property type="project" value="TreeGrafter"/>
</dbReference>
<dbReference type="UniPathway" id="UPA00242"/>
<keyword evidence="4 5" id="KW-0119">Carbohydrate metabolism</keyword>
<evidence type="ECO:0000256" key="2">
    <source>
        <dbReference type="ARBA" id="ARBA00006206"/>
    </source>
</evidence>
<accession>C0C629</accession>
<proteinExistence type="inferred from homology"/>
<dbReference type="Proteomes" id="UP000004893">
    <property type="component" value="Unassembled WGS sequence"/>
</dbReference>
<dbReference type="NCBIfam" id="NF008277">
    <property type="entry name" value="PRK11055.1"/>
    <property type="match status" value="1"/>
</dbReference>
<evidence type="ECO:0000313" key="9">
    <source>
        <dbReference type="EMBL" id="EEG72563.1"/>
    </source>
</evidence>
<dbReference type="GO" id="GO:0006006">
    <property type="term" value="P:glucose metabolic process"/>
    <property type="evidence" value="ECO:0007669"/>
    <property type="project" value="TreeGrafter"/>
</dbReference>
<dbReference type="EC" id="5.1.3.3" evidence="5"/>
<evidence type="ECO:0000256" key="8">
    <source>
        <dbReference type="PIRSR" id="PIRSR005096-3"/>
    </source>
</evidence>
<dbReference type="Gene3D" id="2.70.98.10">
    <property type="match status" value="1"/>
</dbReference>
<dbReference type="Pfam" id="PF01263">
    <property type="entry name" value="Aldose_epim"/>
    <property type="match status" value="1"/>
</dbReference>
<dbReference type="OrthoDB" id="9779408at2"/>
<comment type="caution">
    <text evidence="9">The sequence shown here is derived from an EMBL/GenBank/DDBJ whole genome shotgun (WGS) entry which is preliminary data.</text>
</comment>
<comment type="catalytic activity">
    <reaction evidence="5">
        <text>alpha-D-glucose = beta-D-glucose</text>
        <dbReference type="Rhea" id="RHEA:10264"/>
        <dbReference type="ChEBI" id="CHEBI:15903"/>
        <dbReference type="ChEBI" id="CHEBI:17925"/>
        <dbReference type="EC" id="5.1.3.3"/>
    </reaction>
</comment>
<dbReference type="PANTHER" id="PTHR10091">
    <property type="entry name" value="ALDOSE-1-EPIMERASE"/>
    <property type="match status" value="1"/>
</dbReference>
<keyword evidence="10" id="KW-1185">Reference proteome</keyword>
<dbReference type="InterPro" id="IPR015443">
    <property type="entry name" value="Aldose_1-epimerase"/>
</dbReference>
<keyword evidence="3 5" id="KW-0413">Isomerase</keyword>
<evidence type="ECO:0000313" key="10">
    <source>
        <dbReference type="Proteomes" id="UP000004893"/>
    </source>
</evidence>
<protein>
    <recommendedName>
        <fullName evidence="5">Aldose 1-epimerase</fullName>
        <ecNumber evidence="5">5.1.3.3</ecNumber>
    </recommendedName>
</protein>
<dbReference type="PIRSF" id="PIRSF005096">
    <property type="entry name" value="GALM"/>
    <property type="match status" value="1"/>
</dbReference>
<dbReference type="InterPro" id="IPR014718">
    <property type="entry name" value="GH-type_carb-bd"/>
</dbReference>
<dbReference type="GO" id="GO:0033499">
    <property type="term" value="P:galactose catabolic process via UDP-galactose, Leloir pathway"/>
    <property type="evidence" value="ECO:0007669"/>
    <property type="project" value="TreeGrafter"/>
</dbReference>
<dbReference type="EMBL" id="ABYI02000041">
    <property type="protein sequence ID" value="EEG72563.1"/>
    <property type="molecule type" value="Genomic_DNA"/>
</dbReference>
<feature type="active site" description="Proton donor" evidence="6">
    <location>
        <position position="179"/>
    </location>
</feature>
<reference evidence="9" key="1">
    <citation type="submission" date="2009-02" db="EMBL/GenBank/DDBJ databases">
        <authorList>
            <person name="Fulton L."/>
            <person name="Clifton S."/>
            <person name="Fulton B."/>
            <person name="Xu J."/>
            <person name="Minx P."/>
            <person name="Pepin K.H."/>
            <person name="Johnson M."/>
            <person name="Bhonagiri V."/>
            <person name="Nash W.E."/>
            <person name="Mardis E.R."/>
            <person name="Wilson R.K."/>
        </authorList>
    </citation>
    <scope>NUCLEOTIDE SEQUENCE [LARGE SCALE GENOMIC DNA]</scope>
    <source>
        <strain evidence="9">DSM 15053</strain>
    </source>
</reference>
<dbReference type="HOGENOM" id="CLU_031753_2_0_9"/>
<comment type="pathway">
    <text evidence="1 5">Carbohydrate metabolism; hexose metabolism.</text>
</comment>